<dbReference type="NCBIfam" id="TIGR01444">
    <property type="entry name" value="fkbM_fam"/>
    <property type="match status" value="1"/>
</dbReference>
<comment type="caution">
    <text evidence="3">The sequence shown here is derived from an EMBL/GenBank/DDBJ whole genome shotgun (WGS) entry which is preliminary data.</text>
</comment>
<evidence type="ECO:0000313" key="3">
    <source>
        <dbReference type="EMBL" id="SAK47200.1"/>
    </source>
</evidence>
<feature type="coiled-coil region" evidence="1">
    <location>
        <begin position="277"/>
        <end position="364"/>
    </location>
</feature>
<keyword evidence="1" id="KW-0175">Coiled coil</keyword>
<gene>
    <name evidence="3" type="ORF">AWB83_00817</name>
</gene>
<dbReference type="OrthoDB" id="2529130at2"/>
<dbReference type="EMBL" id="FCOB02000003">
    <property type="protein sequence ID" value="SAK47200.1"/>
    <property type="molecule type" value="Genomic_DNA"/>
</dbReference>
<dbReference type="Gene3D" id="1.20.5.1160">
    <property type="entry name" value="Vasodilator-stimulated phosphoprotein"/>
    <property type="match status" value="1"/>
</dbReference>
<evidence type="ECO:0000256" key="1">
    <source>
        <dbReference type="SAM" id="Coils"/>
    </source>
</evidence>
<dbReference type="RefSeq" id="WP_159463009.1">
    <property type="nucleotide sequence ID" value="NZ_FCOB02000003.1"/>
</dbReference>
<accession>A0A157ZNV8</accession>
<dbReference type="Proteomes" id="UP000054978">
    <property type="component" value="Unassembled WGS sequence"/>
</dbReference>
<dbReference type="Pfam" id="PF05050">
    <property type="entry name" value="Methyltransf_21"/>
    <property type="match status" value="1"/>
</dbReference>
<reference evidence="3" key="1">
    <citation type="submission" date="2016-01" db="EMBL/GenBank/DDBJ databases">
        <authorList>
            <person name="Peeters C."/>
        </authorList>
    </citation>
    <scope>NUCLEOTIDE SEQUENCE [LARGE SCALE GENOMIC DNA]</scope>
    <source>
        <strain evidence="3">LMG 29326</strain>
    </source>
</reference>
<organism evidence="3 4">
    <name type="scientific">Caballeronia ptereochthonis</name>
    <dbReference type="NCBI Taxonomy" id="1777144"/>
    <lineage>
        <taxon>Bacteria</taxon>
        <taxon>Pseudomonadati</taxon>
        <taxon>Pseudomonadota</taxon>
        <taxon>Betaproteobacteria</taxon>
        <taxon>Burkholderiales</taxon>
        <taxon>Burkholderiaceae</taxon>
        <taxon>Caballeronia</taxon>
    </lineage>
</organism>
<keyword evidence="4" id="KW-1185">Reference proteome</keyword>
<name>A0A157ZNV8_9BURK</name>
<dbReference type="Gene3D" id="3.40.50.150">
    <property type="entry name" value="Vaccinia Virus protein VP39"/>
    <property type="match status" value="1"/>
</dbReference>
<dbReference type="SUPFAM" id="SSF53335">
    <property type="entry name" value="S-adenosyl-L-methionine-dependent methyltransferases"/>
    <property type="match status" value="1"/>
</dbReference>
<dbReference type="InterPro" id="IPR029063">
    <property type="entry name" value="SAM-dependent_MTases_sf"/>
</dbReference>
<protein>
    <recommendedName>
        <fullName evidence="2">Methyltransferase FkbM domain-containing protein</fullName>
    </recommendedName>
</protein>
<dbReference type="InterPro" id="IPR006342">
    <property type="entry name" value="FkbM_mtfrase"/>
</dbReference>
<dbReference type="AlphaFoldDB" id="A0A157ZNV8"/>
<feature type="domain" description="Methyltransferase FkbM" evidence="2">
    <location>
        <begin position="27"/>
        <end position="148"/>
    </location>
</feature>
<evidence type="ECO:0000313" key="4">
    <source>
        <dbReference type="Proteomes" id="UP000054978"/>
    </source>
</evidence>
<sequence>MNRIDAVQQIPLNEQTSGRLDETLVFDIGVNAGEDTSYYLQKGFRVVGVEANPRIFAQLQITFEQAIAEARLTLLNIGIWNQPMTLPFYINLDNDHWSSFDPVYGCRNNTRYDIINVPCIGIRTLFEQYGIPRYMKVDIEGGDKLVLADLPGLHDIPPFVSVEEFGNQTIPELYKAGYRKFKIVPQLHKELTPPGTIQLEGVPVEKSFHGTDSGLFGLDLAGDWLDYDQAQADFRQRVRNEAGKGIGPPNEWFDVHAAVSDEAMVPSSQVQWLWTTIRNQESAQKEQARDYENLLAEKTARISELTSQLDDAEHVIGPLRQRLEEEQRVRTDSERMLASTRNALDEERNARASLEQRIRAQQQLIGDQARQLDQTRAELDAVVTSRTWRMLAPYRNIRRRLSAR</sequence>
<proteinExistence type="predicted"/>
<evidence type="ECO:0000259" key="2">
    <source>
        <dbReference type="Pfam" id="PF05050"/>
    </source>
</evidence>